<dbReference type="EMBL" id="JAAGWK010000009">
    <property type="protein sequence ID" value="NEL53681.1"/>
    <property type="molecule type" value="Genomic_DNA"/>
</dbReference>
<dbReference type="InterPro" id="IPR002252">
    <property type="entry name" value="Glyco_hydro_36"/>
</dbReference>
<accession>A0A7K3WB42</accession>
<proteinExistence type="predicted"/>
<dbReference type="InterPro" id="IPR050985">
    <property type="entry name" value="Alpha-glycosidase_related"/>
</dbReference>
<keyword evidence="2" id="KW-0326">Glycosidase</keyword>
<reference evidence="3 4" key="1">
    <citation type="submission" date="2020-02" db="EMBL/GenBank/DDBJ databases">
        <title>The whole genome sequence of CPCC 205119.</title>
        <authorList>
            <person name="Jiang Z."/>
        </authorList>
    </citation>
    <scope>NUCLEOTIDE SEQUENCE [LARGE SCALE GENOMIC DNA]</scope>
    <source>
        <strain evidence="3 4">CPCC 205119</strain>
    </source>
</reference>
<dbReference type="AlphaFoldDB" id="A0A7K3WB42"/>
<gene>
    <name evidence="3" type="ORF">G1H19_06640</name>
</gene>
<dbReference type="CDD" id="cd14791">
    <property type="entry name" value="GH36"/>
    <property type="match status" value="1"/>
</dbReference>
<keyword evidence="1" id="KW-0378">Hydrolase</keyword>
<evidence type="ECO:0000313" key="3">
    <source>
        <dbReference type="EMBL" id="NEL53681.1"/>
    </source>
</evidence>
<dbReference type="Gene3D" id="3.20.20.70">
    <property type="entry name" value="Aldolase class I"/>
    <property type="match status" value="1"/>
</dbReference>
<evidence type="ECO:0000256" key="1">
    <source>
        <dbReference type="ARBA" id="ARBA00022801"/>
    </source>
</evidence>
<evidence type="ECO:0000256" key="2">
    <source>
        <dbReference type="ARBA" id="ARBA00023295"/>
    </source>
</evidence>
<dbReference type="InterPro" id="IPR013785">
    <property type="entry name" value="Aldolase_TIM"/>
</dbReference>
<dbReference type="PANTHER" id="PTHR43053:SF3">
    <property type="entry name" value="ALPHA-GALACTOSIDASE C-RELATED"/>
    <property type="match status" value="1"/>
</dbReference>
<dbReference type="RefSeq" id="WP_152728439.1">
    <property type="nucleotide sequence ID" value="NZ_JAABOZ010000002.1"/>
</dbReference>
<dbReference type="PANTHER" id="PTHR43053">
    <property type="entry name" value="GLYCOSIDASE FAMILY 31"/>
    <property type="match status" value="1"/>
</dbReference>
<name>A0A7K3WB42_9ACTN</name>
<dbReference type="Pfam" id="PF02065">
    <property type="entry name" value="Melibiase"/>
    <property type="match status" value="1"/>
</dbReference>
<dbReference type="Proteomes" id="UP000470470">
    <property type="component" value="Unassembled WGS sequence"/>
</dbReference>
<keyword evidence="4" id="KW-1185">Reference proteome</keyword>
<dbReference type="SUPFAM" id="SSF51445">
    <property type="entry name" value="(Trans)glycosidases"/>
    <property type="match status" value="1"/>
</dbReference>
<dbReference type="GO" id="GO:0004557">
    <property type="term" value="F:alpha-galactosidase activity"/>
    <property type="evidence" value="ECO:0007669"/>
    <property type="project" value="InterPro"/>
</dbReference>
<dbReference type="GO" id="GO:0016052">
    <property type="term" value="P:carbohydrate catabolic process"/>
    <property type="evidence" value="ECO:0007669"/>
    <property type="project" value="InterPro"/>
</dbReference>
<organism evidence="3 4">
    <name type="scientific">Goekera deserti</name>
    <dbReference type="NCBI Taxonomy" id="2497753"/>
    <lineage>
        <taxon>Bacteria</taxon>
        <taxon>Bacillati</taxon>
        <taxon>Actinomycetota</taxon>
        <taxon>Actinomycetes</taxon>
        <taxon>Geodermatophilales</taxon>
        <taxon>Geodermatophilaceae</taxon>
        <taxon>Goekera</taxon>
    </lineage>
</organism>
<protein>
    <submittedName>
        <fullName evidence="3">Alpha-galactosidase</fullName>
    </submittedName>
</protein>
<sequence>MTSGQGPGGAAATTVQVEVDPDAALVYEHGWQSWSPTAAYRLDEDPFRPVSDFRRVGNYHPDRAAPQGAFCGEGLLAVDPGTGEGVHVFGAVDPAGPVPQVTATVQDGHVVVRSTGECAHQVVDPGPVGATAPAGATRLDVALARWADGVARTAGVPPLRAAPTVWCSWYHYYTRVTQDDVEENLQAIEDLALPVDVVQIDDGYQAEIGDWLTLSDRFSSLADVVDRIRARGRRAGIWVAPFLVGARSATAREHPGWLVGGAEPAEGWDQALAALDVTSPGVEDHLREVFGTLRSLGIDYFKIDFLYAGAMEGQRADPAVTGVPAYRRGLEVIREAIGPESYLLGCGAPVLPSVGLVDAMRIGPDIDARYEPSDGDLSQPSQRAAAQNSRWRAWQQGRFWVNDADCLVAGPHVERREDWADVVERFSGLRASSDRLVDLDEWGLQTTRRLLADSPVDPFVP</sequence>
<evidence type="ECO:0000313" key="4">
    <source>
        <dbReference type="Proteomes" id="UP000470470"/>
    </source>
</evidence>
<comment type="caution">
    <text evidence="3">The sequence shown here is derived from an EMBL/GenBank/DDBJ whole genome shotgun (WGS) entry which is preliminary data.</text>
</comment>
<dbReference type="InterPro" id="IPR017853">
    <property type="entry name" value="GH"/>
</dbReference>